<keyword evidence="6" id="KW-1185">Reference proteome</keyword>
<dbReference type="AlphaFoldDB" id="A0A8J3M689"/>
<dbReference type="EMBL" id="BNCJ01000003">
    <property type="protein sequence ID" value="GHF46283.1"/>
    <property type="molecule type" value="Genomic_DNA"/>
</dbReference>
<dbReference type="PANTHER" id="PTHR30502">
    <property type="entry name" value="2-KETO-3-DEOXY-L-RHAMNONATE ALDOLASE"/>
    <property type="match status" value="1"/>
</dbReference>
<evidence type="ECO:0000259" key="4">
    <source>
        <dbReference type="Pfam" id="PF03328"/>
    </source>
</evidence>
<organism evidence="5 6">
    <name type="scientific">Seohaeicola zhoushanensis</name>
    <dbReference type="NCBI Taxonomy" id="1569283"/>
    <lineage>
        <taxon>Bacteria</taxon>
        <taxon>Pseudomonadati</taxon>
        <taxon>Pseudomonadota</taxon>
        <taxon>Alphaproteobacteria</taxon>
        <taxon>Rhodobacterales</taxon>
        <taxon>Roseobacteraceae</taxon>
        <taxon>Seohaeicola</taxon>
    </lineage>
</organism>
<reference evidence="5" key="2">
    <citation type="submission" date="2020-09" db="EMBL/GenBank/DDBJ databases">
        <authorList>
            <person name="Sun Q."/>
            <person name="Kim S."/>
        </authorList>
    </citation>
    <scope>NUCLEOTIDE SEQUENCE</scope>
    <source>
        <strain evidence="5">KCTC 42650</strain>
    </source>
</reference>
<evidence type="ECO:0000313" key="6">
    <source>
        <dbReference type="Proteomes" id="UP000626220"/>
    </source>
</evidence>
<dbReference type="Proteomes" id="UP000626220">
    <property type="component" value="Unassembled WGS sequence"/>
</dbReference>
<dbReference type="PANTHER" id="PTHR30502:SF0">
    <property type="entry name" value="PHOSPHOENOLPYRUVATE CARBOXYLASE FAMILY PROTEIN"/>
    <property type="match status" value="1"/>
</dbReference>
<feature type="domain" description="HpcH/HpaI aldolase/citrate lyase" evidence="4">
    <location>
        <begin position="19"/>
        <end position="242"/>
    </location>
</feature>
<dbReference type="InterPro" id="IPR005000">
    <property type="entry name" value="Aldolase/citrate-lyase_domain"/>
</dbReference>
<dbReference type="InterPro" id="IPR050251">
    <property type="entry name" value="HpcH-HpaI_aldolase"/>
</dbReference>
<dbReference type="GO" id="GO:0005737">
    <property type="term" value="C:cytoplasm"/>
    <property type="evidence" value="ECO:0007669"/>
    <property type="project" value="TreeGrafter"/>
</dbReference>
<dbReference type="GO" id="GO:0016832">
    <property type="term" value="F:aldehyde-lyase activity"/>
    <property type="evidence" value="ECO:0007669"/>
    <property type="project" value="TreeGrafter"/>
</dbReference>
<dbReference type="GO" id="GO:0046872">
    <property type="term" value="F:metal ion binding"/>
    <property type="evidence" value="ECO:0007669"/>
    <property type="project" value="UniProtKB-KW"/>
</dbReference>
<keyword evidence="2" id="KW-0479">Metal-binding</keyword>
<proteinExistence type="inferred from homology"/>
<evidence type="ECO:0000256" key="3">
    <source>
        <dbReference type="ARBA" id="ARBA00023239"/>
    </source>
</evidence>
<dbReference type="Pfam" id="PF03328">
    <property type="entry name" value="HpcH_HpaI"/>
    <property type="match status" value="1"/>
</dbReference>
<protein>
    <submittedName>
        <fullName evidence="5">4-hydroxy-2-oxovalerate aldolase</fullName>
    </submittedName>
</protein>
<comment type="similarity">
    <text evidence="1">Belongs to the HpcH/HpaI aldolase family.</text>
</comment>
<keyword evidence="3" id="KW-0456">Lyase</keyword>
<gene>
    <name evidence="5" type="primary">garL</name>
    <name evidence="5" type="ORF">GCM10017056_17450</name>
</gene>
<evidence type="ECO:0000313" key="5">
    <source>
        <dbReference type="EMBL" id="GHF46283.1"/>
    </source>
</evidence>
<dbReference type="Gene3D" id="3.20.20.60">
    <property type="entry name" value="Phosphoenolpyruvate-binding domains"/>
    <property type="match status" value="1"/>
</dbReference>
<sequence>MSFRADFARRLRAREPLAGTFVKSRDPAVVEILGHAGYDFAVLDAEHVAFGRADIAAMAVASRAARLPLVVRVPEAGGPWIATALDAGAAGVMVPQVGDTDTAARLVRAVRHGAGGLGFSPSVPGADYGARGVAGHLAQHPLETVLICQIEDPEAVARAEAIAAVDGVDGLLVGPVDLAVAAGLSDPQNPSVAQMSETTARAAAAQGKAAGLFIGDPASAAHWRARGVTLFVHGSDQALMAQAARAGLAAMRKGWSAG</sequence>
<reference evidence="5" key="1">
    <citation type="journal article" date="2014" name="Int. J. Syst. Evol. Microbiol.">
        <title>Complete genome sequence of Corynebacterium casei LMG S-19264T (=DSM 44701T), isolated from a smear-ripened cheese.</title>
        <authorList>
            <consortium name="US DOE Joint Genome Institute (JGI-PGF)"/>
            <person name="Walter F."/>
            <person name="Albersmeier A."/>
            <person name="Kalinowski J."/>
            <person name="Ruckert C."/>
        </authorList>
    </citation>
    <scope>NUCLEOTIDE SEQUENCE</scope>
    <source>
        <strain evidence="5">KCTC 42650</strain>
    </source>
</reference>
<accession>A0A8J3M689</accession>
<comment type="caution">
    <text evidence="5">The sequence shown here is derived from an EMBL/GenBank/DDBJ whole genome shotgun (WGS) entry which is preliminary data.</text>
</comment>
<dbReference type="SUPFAM" id="SSF51621">
    <property type="entry name" value="Phosphoenolpyruvate/pyruvate domain"/>
    <property type="match status" value="1"/>
</dbReference>
<dbReference type="RefSeq" id="WP_189679676.1">
    <property type="nucleotide sequence ID" value="NZ_BNCJ01000003.1"/>
</dbReference>
<evidence type="ECO:0000256" key="2">
    <source>
        <dbReference type="ARBA" id="ARBA00022723"/>
    </source>
</evidence>
<name>A0A8J3M689_9RHOB</name>
<dbReference type="InterPro" id="IPR040442">
    <property type="entry name" value="Pyrv_kinase-like_dom_sf"/>
</dbReference>
<dbReference type="InterPro" id="IPR015813">
    <property type="entry name" value="Pyrv/PenolPyrv_kinase-like_dom"/>
</dbReference>
<evidence type="ECO:0000256" key="1">
    <source>
        <dbReference type="ARBA" id="ARBA00005568"/>
    </source>
</evidence>